<evidence type="ECO:0000313" key="4">
    <source>
        <dbReference type="Proteomes" id="UP001353858"/>
    </source>
</evidence>
<gene>
    <name evidence="3" type="ORF">RN001_005918</name>
</gene>
<dbReference type="PANTHER" id="PTHR34153:SF2">
    <property type="entry name" value="SI:CH211-262H13.3-RELATED"/>
    <property type="match status" value="1"/>
</dbReference>
<dbReference type="InterPro" id="IPR032071">
    <property type="entry name" value="DUF4806"/>
</dbReference>
<feature type="compositionally biased region" description="Basic residues" evidence="1">
    <location>
        <begin position="65"/>
        <end position="75"/>
    </location>
</feature>
<feature type="compositionally biased region" description="Acidic residues" evidence="1">
    <location>
        <begin position="1"/>
        <end position="16"/>
    </location>
</feature>
<sequence>MNHEEEEGQDFDSDDSILDRNYIPSEDESSGNNSNILVDEMEAEADIPKNDDSNELQREDEGAKRKLTRKRLRDMKRREEPEDDWPMYRASVFKSYESFNQAKPKLKLAEEQTDVSTDTEQIKKKRRIKKKRHYLSTDTDESTGDERYTNPKIKPFSAARSMNNNNFSTASRKLYVNTFEQENSVGEKSSCLNNVAHGNPRVYEEADIGMEVVTNKVSRIPNTLHTTSAGNELIDTNLLNSTSQFMQSQHITKFAILSDFQEKVFRELSTAFWELRVTKNILQSIRRNVNGRAFLEKDIIDSIKNWLRHAKARFENKTNVHLNMLPPPLAPINNQVDMMIDTMFQDGQRMYACWLVVHFVDDDSVEVVPDISFVKDSQCFWPPASYNKKQTYEAIRKRQNPNCNWKLFRNRLLGSYAEPLAHRSNPIASYKSSTTLPHQDSTSKIIQTLNKIENSFDTFCIEQKVSYYKIMCSTGDDASYVGVEFSKDSDGGVALVSNTWLTPRKRNVFWPNHKKNASLYNKALRKHEMPGNEPDWKLFSIERCFFECTNFDEASRKLNAIQFSSDISDCDVNDLSRRRNCRKPLRFEEDESEDESFVSKLKAKRIKRTAEIENNKDTFGTTCLTYNPSSSSISRVNSPSSTASKISDAVSETSISTIVNGSSQANINLEEIASYLGKIYQQNRQILALLSNPTVDTRLARNNDMPDEDILKLMPLKNEEDLKRIEILFSQQSEAVNKLSIYFSYIGAHTTNNYVNVLLKKVISNELACNYNYYGKRGKLPFSTLHLNEMIIQSVRKGLPESKEKEIQNAIKVWLKHSKERSKRDKEN</sequence>
<evidence type="ECO:0000259" key="2">
    <source>
        <dbReference type="Pfam" id="PF16064"/>
    </source>
</evidence>
<comment type="caution">
    <text evidence="3">The sequence shown here is derived from an EMBL/GenBank/DDBJ whole genome shotgun (WGS) entry which is preliminary data.</text>
</comment>
<dbReference type="Proteomes" id="UP001353858">
    <property type="component" value="Unassembled WGS sequence"/>
</dbReference>
<dbReference type="EMBL" id="JARPUR010000002">
    <property type="protein sequence ID" value="KAK4882599.1"/>
    <property type="molecule type" value="Genomic_DNA"/>
</dbReference>
<dbReference type="Pfam" id="PF16064">
    <property type="entry name" value="DUF4806"/>
    <property type="match status" value="1"/>
</dbReference>
<dbReference type="PANTHER" id="PTHR34153">
    <property type="entry name" value="SI:CH211-262H13.3-RELATED-RELATED"/>
    <property type="match status" value="1"/>
</dbReference>
<organism evidence="3 4">
    <name type="scientific">Aquatica leii</name>
    <dbReference type="NCBI Taxonomy" id="1421715"/>
    <lineage>
        <taxon>Eukaryota</taxon>
        <taxon>Metazoa</taxon>
        <taxon>Ecdysozoa</taxon>
        <taxon>Arthropoda</taxon>
        <taxon>Hexapoda</taxon>
        <taxon>Insecta</taxon>
        <taxon>Pterygota</taxon>
        <taxon>Neoptera</taxon>
        <taxon>Endopterygota</taxon>
        <taxon>Coleoptera</taxon>
        <taxon>Polyphaga</taxon>
        <taxon>Elateriformia</taxon>
        <taxon>Elateroidea</taxon>
        <taxon>Lampyridae</taxon>
        <taxon>Luciolinae</taxon>
        <taxon>Aquatica</taxon>
    </lineage>
</organism>
<accession>A0AAN7SJA2</accession>
<keyword evidence="4" id="KW-1185">Reference proteome</keyword>
<reference evidence="4" key="1">
    <citation type="submission" date="2023-01" db="EMBL/GenBank/DDBJ databases">
        <title>Key to firefly adult light organ development and bioluminescence: homeobox transcription factors regulate luciferase expression and transportation to peroxisome.</title>
        <authorList>
            <person name="Fu X."/>
        </authorList>
    </citation>
    <scope>NUCLEOTIDE SEQUENCE [LARGE SCALE GENOMIC DNA]</scope>
</reference>
<name>A0AAN7SJA2_9COLE</name>
<evidence type="ECO:0000256" key="1">
    <source>
        <dbReference type="SAM" id="MobiDB-lite"/>
    </source>
</evidence>
<feature type="compositionally biased region" description="Basic and acidic residues" evidence="1">
    <location>
        <begin position="46"/>
        <end position="64"/>
    </location>
</feature>
<evidence type="ECO:0000313" key="3">
    <source>
        <dbReference type="EMBL" id="KAK4882599.1"/>
    </source>
</evidence>
<feature type="region of interest" description="Disordered" evidence="1">
    <location>
        <begin position="1"/>
        <end position="81"/>
    </location>
</feature>
<feature type="domain" description="DUF4806" evidence="2">
    <location>
        <begin position="714"/>
        <end position="789"/>
    </location>
</feature>
<proteinExistence type="predicted"/>
<dbReference type="AlphaFoldDB" id="A0AAN7SJA2"/>
<protein>
    <recommendedName>
        <fullName evidence="2">DUF4806 domain-containing protein</fullName>
    </recommendedName>
</protein>
<feature type="region of interest" description="Disordered" evidence="1">
    <location>
        <begin position="127"/>
        <end position="151"/>
    </location>
</feature>